<protein>
    <submittedName>
        <fullName evidence="1">Uncharacterized protein</fullName>
    </submittedName>
</protein>
<proteinExistence type="predicted"/>
<name>A0A8S7IHB3_ECOLX</name>
<organism evidence="1 2">
    <name type="scientific">Escherichia coli</name>
    <dbReference type="NCBI Taxonomy" id="562"/>
    <lineage>
        <taxon>Bacteria</taxon>
        <taxon>Pseudomonadati</taxon>
        <taxon>Pseudomonadota</taxon>
        <taxon>Gammaproteobacteria</taxon>
        <taxon>Enterobacterales</taxon>
        <taxon>Enterobacteriaceae</taxon>
        <taxon>Escherichia</taxon>
    </lineage>
</organism>
<sequence>MNIQVEHHRGAWRLILLLAGIVIPVYGYSHELSGTYARILSMHFSDDISASGLRTEGGGKYSRWTVPWHSECLYDTGMVCSGVYLRGSYIDLKGDVDDGAVVHWRSYGTLVGTDVTVRLSEHVSVRGGLGVGYARVRNMSRGMEGDENYEEVLGWERKNALIVSPEISSTITSGNFTLSPGLSFLSLREFSSSRHDIGSHAGSYSVRMTYTFRDVFRVMGRGSDVIVENNTGGFYGPGWKEDLGFSLVNETQLLFSIPFCVGGHVFSLRAGPGFIKGNGGVRGVSFSFGLKT</sequence>
<evidence type="ECO:0000313" key="1">
    <source>
        <dbReference type="EMBL" id="EFC2249510.1"/>
    </source>
</evidence>
<accession>A0A8S7IHB3</accession>
<gene>
    <name evidence="1" type="ORF">E5H86_27975</name>
</gene>
<dbReference type="Proteomes" id="UP000531916">
    <property type="component" value="Unassembled WGS sequence"/>
</dbReference>
<comment type="caution">
    <text evidence="1">The sequence shown here is derived from an EMBL/GenBank/DDBJ whole genome shotgun (WGS) entry which is preliminary data.</text>
</comment>
<dbReference type="EMBL" id="AASEPP010000107">
    <property type="protein sequence ID" value="EFC2249510.1"/>
    <property type="molecule type" value="Genomic_DNA"/>
</dbReference>
<evidence type="ECO:0000313" key="2">
    <source>
        <dbReference type="Proteomes" id="UP000531916"/>
    </source>
</evidence>
<dbReference type="RefSeq" id="WP_160521686.1">
    <property type="nucleotide sequence ID" value="NZ_CP049201.1"/>
</dbReference>
<dbReference type="AlphaFoldDB" id="A0A8S7IHB3"/>
<reference evidence="1 2" key="1">
    <citation type="submission" date="2019-04" db="EMBL/GenBank/DDBJ databases">
        <authorList>
            <consortium name="NARMS: The National Antimicrobial Resistance Monitoring System"/>
        </authorList>
    </citation>
    <scope>NUCLEOTIDE SEQUENCE [LARGE SCALE GENOMIC DNA]</scope>
    <source>
        <strain evidence="1 2">FSIS11919500</strain>
    </source>
</reference>